<dbReference type="SUPFAM" id="SSF53335">
    <property type="entry name" value="S-adenosyl-L-methionine-dependent methyltransferases"/>
    <property type="match status" value="1"/>
</dbReference>
<reference evidence="4" key="1">
    <citation type="submission" date="2016-10" db="EMBL/GenBank/DDBJ databases">
        <authorList>
            <person name="Varghese N."/>
            <person name="Submissions S."/>
        </authorList>
    </citation>
    <scope>NUCLEOTIDE SEQUENCE [LARGE SCALE GENOMIC DNA]</scope>
    <source>
        <strain evidence="4">CGMCC 1.10119</strain>
    </source>
</reference>
<dbReference type="GO" id="GO:0016423">
    <property type="term" value="F:tRNA (guanine) methyltransferase activity"/>
    <property type="evidence" value="ECO:0007669"/>
    <property type="project" value="TreeGrafter"/>
</dbReference>
<dbReference type="STRING" id="660521.SAMN04487949_3215"/>
<dbReference type="PANTHER" id="PTHR14911:SF13">
    <property type="entry name" value="TRNA (GUANINE(6)-N2)-METHYLTRANSFERASE THUMP3"/>
    <property type="match status" value="1"/>
</dbReference>
<dbReference type="PANTHER" id="PTHR14911">
    <property type="entry name" value="THUMP DOMAIN-CONTAINING"/>
    <property type="match status" value="1"/>
</dbReference>
<dbReference type="InterPro" id="IPR029063">
    <property type="entry name" value="SAM-dependent_MTases_sf"/>
</dbReference>
<name>A0A1G9Y0X6_9EURY</name>
<organism evidence="3 4">
    <name type="scientific">Halogranum gelatinilyticum</name>
    <dbReference type="NCBI Taxonomy" id="660521"/>
    <lineage>
        <taxon>Archaea</taxon>
        <taxon>Methanobacteriati</taxon>
        <taxon>Methanobacteriota</taxon>
        <taxon>Stenosarchaea group</taxon>
        <taxon>Halobacteria</taxon>
        <taxon>Halobacteriales</taxon>
        <taxon>Haloferacaceae</taxon>
    </lineage>
</organism>
<dbReference type="CDD" id="cd02440">
    <property type="entry name" value="AdoMet_MTases"/>
    <property type="match status" value="1"/>
</dbReference>
<dbReference type="GO" id="GO:0030488">
    <property type="term" value="P:tRNA methylation"/>
    <property type="evidence" value="ECO:0007669"/>
    <property type="project" value="TreeGrafter"/>
</dbReference>
<protein>
    <submittedName>
        <fullName evidence="3">Putative RNA methylase family UPF0020</fullName>
    </submittedName>
</protein>
<dbReference type="OrthoDB" id="7080at2157"/>
<dbReference type="EMBL" id="FNHL01000004">
    <property type="protein sequence ID" value="SDN02690.1"/>
    <property type="molecule type" value="Genomic_DNA"/>
</dbReference>
<proteinExistence type="predicted"/>
<dbReference type="Proteomes" id="UP000199451">
    <property type="component" value="Unassembled WGS sequence"/>
</dbReference>
<keyword evidence="3" id="KW-0808">Transferase</keyword>
<dbReference type="Pfam" id="PF01170">
    <property type="entry name" value="UPF0020"/>
    <property type="match status" value="1"/>
</dbReference>
<accession>A0A1G9Y0X6</accession>
<dbReference type="InterPro" id="IPR000241">
    <property type="entry name" value="RlmKL-like_Mtase"/>
</dbReference>
<gene>
    <name evidence="3" type="ORF">SAMN04487949_3215</name>
</gene>
<evidence type="ECO:0000313" key="3">
    <source>
        <dbReference type="EMBL" id="SDN02690.1"/>
    </source>
</evidence>
<keyword evidence="3" id="KW-0489">Methyltransferase</keyword>
<dbReference type="RefSeq" id="WP_089699026.1">
    <property type="nucleotide sequence ID" value="NZ_FNHL01000004.1"/>
</dbReference>
<keyword evidence="4" id="KW-1185">Reference proteome</keyword>
<evidence type="ECO:0000313" key="4">
    <source>
        <dbReference type="Proteomes" id="UP000199451"/>
    </source>
</evidence>
<dbReference type="AlphaFoldDB" id="A0A1G9Y0X6"/>
<keyword evidence="1" id="KW-0949">S-adenosyl-L-methionine</keyword>
<feature type="domain" description="Ribosomal RNA large subunit methyltransferase K/L-like methyltransferase" evidence="2">
    <location>
        <begin position="159"/>
        <end position="265"/>
    </location>
</feature>
<evidence type="ECO:0000259" key="2">
    <source>
        <dbReference type="Pfam" id="PF01170"/>
    </source>
</evidence>
<sequence>MPLQTRPVPATLDGTYAAVCARLPGNGLVAAECRSLTGGAPDTDGVALCRSPSRVSQAAYVRDGVRLLARGDTVADLVAAVGDLDVPADDFRIEFHAPADGRDLSRRDTTVALADALPYRPDLDDPTHRFLVVVRDTGLWFGEILATADRDYRRHDEKPRRTSASLSARLSRALVNLVASDPGVESVLDPCCGTGSVLLEARSLGLCAVGVDWNREMVEMARENAAHFGYDVTVERGDARDCRRRADAVVTDLPYGLTLDADETVVRGILDHAATLAPRGVYVAGADISARLAAAGYTDIETYPVAKRAGFARYVHVARSTRVE</sequence>
<evidence type="ECO:0000256" key="1">
    <source>
        <dbReference type="ARBA" id="ARBA00022691"/>
    </source>
</evidence>
<dbReference type="Gene3D" id="3.40.50.150">
    <property type="entry name" value="Vaccinia Virus protein VP39"/>
    <property type="match status" value="1"/>
</dbReference>